<dbReference type="GeneID" id="94431224"/>
<reference evidence="1 2" key="1">
    <citation type="journal article" date="2017" name="Int. J. Parasitol.">
        <title>The genome of the protozoan parasite Cystoisospora suis and a reverse vaccinology approach to identify vaccine candidates.</title>
        <authorList>
            <person name="Palmieri N."/>
            <person name="Shrestha A."/>
            <person name="Ruttkowski B."/>
            <person name="Beck T."/>
            <person name="Vogl C."/>
            <person name="Tomley F."/>
            <person name="Blake D.P."/>
            <person name="Joachim A."/>
        </authorList>
    </citation>
    <scope>NUCLEOTIDE SEQUENCE [LARGE SCALE GENOMIC DNA]</scope>
    <source>
        <strain evidence="1 2">Wien I</strain>
    </source>
</reference>
<protein>
    <submittedName>
        <fullName evidence="1">Uncharacterized protein</fullName>
    </submittedName>
</protein>
<organism evidence="1 2">
    <name type="scientific">Cystoisospora suis</name>
    <dbReference type="NCBI Taxonomy" id="483139"/>
    <lineage>
        <taxon>Eukaryota</taxon>
        <taxon>Sar</taxon>
        <taxon>Alveolata</taxon>
        <taxon>Apicomplexa</taxon>
        <taxon>Conoidasida</taxon>
        <taxon>Coccidia</taxon>
        <taxon>Eucoccidiorida</taxon>
        <taxon>Eimeriorina</taxon>
        <taxon>Sarcocystidae</taxon>
        <taxon>Cystoisospora</taxon>
    </lineage>
</organism>
<proteinExistence type="predicted"/>
<evidence type="ECO:0000313" key="1">
    <source>
        <dbReference type="EMBL" id="PHJ18301.1"/>
    </source>
</evidence>
<name>A0A2C6JSB1_9APIC</name>
<dbReference type="RefSeq" id="XP_067920009.1">
    <property type="nucleotide sequence ID" value="XM_068068013.1"/>
</dbReference>
<accession>A0A2C6JSB1</accession>
<gene>
    <name evidence="1" type="ORF">CSUI_007870</name>
</gene>
<dbReference type="VEuPathDB" id="ToxoDB:CSUI_007870"/>
<dbReference type="EMBL" id="MIGC01004233">
    <property type="protein sequence ID" value="PHJ18301.1"/>
    <property type="molecule type" value="Genomic_DNA"/>
</dbReference>
<sequence length="111" mass="12138">MYTAGNKASAVRKLVGSEPRMCTSPCLSSQNLPFFIHVLGAEYSKLDLPARFRFATSVTSFYPCVRRRRPAQACRPQVTSLDAWLTEEVDGIRTIASASPVLSGSSLLAKQ</sequence>
<dbReference type="AlphaFoldDB" id="A0A2C6JSB1"/>
<dbReference type="Proteomes" id="UP000221165">
    <property type="component" value="Unassembled WGS sequence"/>
</dbReference>
<keyword evidence="2" id="KW-1185">Reference proteome</keyword>
<evidence type="ECO:0000313" key="2">
    <source>
        <dbReference type="Proteomes" id="UP000221165"/>
    </source>
</evidence>
<comment type="caution">
    <text evidence="1">The sequence shown here is derived from an EMBL/GenBank/DDBJ whole genome shotgun (WGS) entry which is preliminary data.</text>
</comment>